<gene>
    <name evidence="2" type="ORF">NE536_19190</name>
</gene>
<name>A0A9X3B353_9GAMM</name>
<feature type="non-terminal residue" evidence="2">
    <location>
        <position position="74"/>
    </location>
</feature>
<accession>A0A9X3B353</accession>
<organism evidence="2 3">
    <name type="scientific">Shewanella septentrionalis</name>
    <dbReference type="NCBI Taxonomy" id="2952223"/>
    <lineage>
        <taxon>Bacteria</taxon>
        <taxon>Pseudomonadati</taxon>
        <taxon>Pseudomonadota</taxon>
        <taxon>Gammaproteobacteria</taxon>
        <taxon>Alteromonadales</taxon>
        <taxon>Shewanellaceae</taxon>
        <taxon>Shewanella</taxon>
    </lineage>
</organism>
<keyword evidence="1" id="KW-0812">Transmembrane</keyword>
<sequence length="74" mass="8949">MLKIRLRRPAKYRIYFLILMIIVYWLGFNLLPEQLTQTSEQLSLAVVSALYFVLLPLLYWYWIIKIGAQKSWKI</sequence>
<proteinExistence type="predicted"/>
<protein>
    <submittedName>
        <fullName evidence="2">Uncharacterized protein</fullName>
    </submittedName>
</protein>
<evidence type="ECO:0000313" key="3">
    <source>
        <dbReference type="Proteomes" id="UP001155604"/>
    </source>
</evidence>
<dbReference type="Proteomes" id="UP001155604">
    <property type="component" value="Unassembled WGS sequence"/>
</dbReference>
<evidence type="ECO:0000256" key="1">
    <source>
        <dbReference type="SAM" id="Phobius"/>
    </source>
</evidence>
<dbReference type="AlphaFoldDB" id="A0A9X3B353"/>
<reference evidence="2" key="1">
    <citation type="journal article" date="2023" name="Int. J. Syst. Evol. Microbiol.">
        <title>&lt;i&gt;Shewanella septentrionalis&lt;/i&gt; sp. nov. and &lt;i&gt;Shewanella holmiensis&lt;/i&gt; sp. nov., isolated from Baltic Sea water and sediments.</title>
        <authorList>
            <person name="Martin-Rodriguez A.J."/>
            <person name="Thorell K."/>
            <person name="Joffre E."/>
            <person name="Jensie-Markopoulos S."/>
            <person name="Moore E.R.B."/>
            <person name="Sjoling A."/>
        </authorList>
    </citation>
    <scope>NUCLEOTIDE SEQUENCE</scope>
    <source>
        <strain evidence="2">SP1W3</strain>
    </source>
</reference>
<evidence type="ECO:0000313" key="2">
    <source>
        <dbReference type="EMBL" id="MCT7947478.1"/>
    </source>
</evidence>
<dbReference type="EMBL" id="JAMTCC010000042">
    <property type="protein sequence ID" value="MCT7947478.1"/>
    <property type="molecule type" value="Genomic_DNA"/>
</dbReference>
<feature type="transmembrane region" description="Helical" evidence="1">
    <location>
        <begin position="43"/>
        <end position="64"/>
    </location>
</feature>
<keyword evidence="1" id="KW-0472">Membrane</keyword>
<keyword evidence="1" id="KW-1133">Transmembrane helix</keyword>
<keyword evidence="3" id="KW-1185">Reference proteome</keyword>
<comment type="caution">
    <text evidence="2">The sequence shown here is derived from an EMBL/GenBank/DDBJ whole genome shotgun (WGS) entry which is preliminary data.</text>
</comment>
<feature type="transmembrane region" description="Helical" evidence="1">
    <location>
        <begin position="12"/>
        <end position="31"/>
    </location>
</feature>